<organism evidence="1 2">
    <name type="scientific">Klebsiella phage Magnus</name>
    <dbReference type="NCBI Taxonomy" id="2589660"/>
    <lineage>
        <taxon>Viruses</taxon>
        <taxon>Duplodnaviria</taxon>
        <taxon>Heunggongvirae</taxon>
        <taxon>Uroviricota</taxon>
        <taxon>Caudoviricetes</taxon>
        <taxon>Pantevenvirales</taxon>
        <taxon>Ackermannviridae</taxon>
        <taxon>Taipeivirus</taxon>
        <taxon>Taipeivirus magnus</taxon>
    </lineage>
</organism>
<accession>A0A5B9N1C6</accession>
<evidence type="ECO:0000313" key="1">
    <source>
        <dbReference type="EMBL" id="QEG07927.1"/>
    </source>
</evidence>
<dbReference type="Proteomes" id="UP000325262">
    <property type="component" value="Segment"/>
</dbReference>
<keyword evidence="2" id="KW-1185">Reference proteome</keyword>
<protein>
    <submittedName>
        <fullName evidence="1">Uncharacterized protein</fullName>
    </submittedName>
</protein>
<gene>
    <name evidence="1" type="ORF">CPT_Magnus_048</name>
</gene>
<proteinExistence type="predicted"/>
<dbReference type="EMBL" id="MN045230">
    <property type="protein sequence ID" value="QEG07927.1"/>
    <property type="molecule type" value="Genomic_DNA"/>
</dbReference>
<evidence type="ECO:0000313" key="2">
    <source>
        <dbReference type="Proteomes" id="UP000325262"/>
    </source>
</evidence>
<sequence>MSFSQTTVQQVTKTLPDGTVIGVESVEVSIQYMVKSVQVTATSTDADLYYSYDDGLSWQMMGKYPVTLDLTQGVPLLEQAEEQIKNLEAFSTK</sequence>
<reference evidence="1 2" key="1">
    <citation type="submission" date="2019-06" db="EMBL/GenBank/DDBJ databases">
        <title>Complete Genome Sequence of Klebsiella pneumoniae Myophage Magnus.</title>
        <authorList>
            <person name="Acevedo Ugarriza L.E."/>
            <person name="Michalik J."/>
            <person name="Newkirk H."/>
            <person name="Liu M."/>
            <person name="Gill J.J."/>
            <person name="Ramsey J."/>
        </authorList>
    </citation>
    <scope>NUCLEOTIDE SEQUENCE [LARGE SCALE GENOMIC DNA]</scope>
</reference>
<name>A0A5B9N1C6_9CAUD</name>